<protein>
    <submittedName>
        <fullName evidence="3">Cysteine hydrolase</fullName>
    </submittedName>
</protein>
<dbReference type="PANTHER" id="PTHR43540">
    <property type="entry name" value="PEROXYUREIDOACRYLATE/UREIDOACRYLATE AMIDOHYDROLASE-RELATED"/>
    <property type="match status" value="1"/>
</dbReference>
<dbReference type="Proteomes" id="UP001651050">
    <property type="component" value="Unassembled WGS sequence"/>
</dbReference>
<feature type="domain" description="Isochorismatase-like" evidence="2">
    <location>
        <begin position="24"/>
        <end position="192"/>
    </location>
</feature>
<evidence type="ECO:0000313" key="4">
    <source>
        <dbReference type="Proteomes" id="UP001651050"/>
    </source>
</evidence>
<keyword evidence="1 3" id="KW-0378">Hydrolase</keyword>
<dbReference type="InterPro" id="IPR050272">
    <property type="entry name" value="Isochorismatase-like_hydrls"/>
</dbReference>
<organism evidence="3 4">
    <name type="scientific">Isoptericola peretonis</name>
    <dbReference type="NCBI Taxonomy" id="2918523"/>
    <lineage>
        <taxon>Bacteria</taxon>
        <taxon>Bacillati</taxon>
        <taxon>Actinomycetota</taxon>
        <taxon>Actinomycetes</taxon>
        <taxon>Micrococcales</taxon>
        <taxon>Promicromonosporaceae</taxon>
        <taxon>Isoptericola</taxon>
    </lineage>
</organism>
<comment type="caution">
    <text evidence="3">The sequence shown here is derived from an EMBL/GenBank/DDBJ whole genome shotgun (WGS) entry which is preliminary data.</text>
</comment>
<dbReference type="RefSeq" id="WP_416342993.1">
    <property type="nucleotide sequence ID" value="NZ_JALQCY010000002.1"/>
</dbReference>
<dbReference type="PANTHER" id="PTHR43540:SF15">
    <property type="entry name" value="BLR5631 PROTEIN"/>
    <property type="match status" value="1"/>
</dbReference>
<evidence type="ECO:0000313" key="3">
    <source>
        <dbReference type="EMBL" id="MCK9793127.1"/>
    </source>
</evidence>
<keyword evidence="4" id="KW-1185">Reference proteome</keyword>
<dbReference type="Pfam" id="PF00857">
    <property type="entry name" value="Isochorismatase"/>
    <property type="match status" value="1"/>
</dbReference>
<dbReference type="Gene3D" id="3.40.50.850">
    <property type="entry name" value="Isochorismatase-like"/>
    <property type="match status" value="1"/>
</dbReference>
<evidence type="ECO:0000259" key="2">
    <source>
        <dbReference type="Pfam" id="PF00857"/>
    </source>
</evidence>
<proteinExistence type="predicted"/>
<dbReference type="GO" id="GO:0016787">
    <property type="term" value="F:hydrolase activity"/>
    <property type="evidence" value="ECO:0007669"/>
    <property type="project" value="UniProtKB-KW"/>
</dbReference>
<evidence type="ECO:0000256" key="1">
    <source>
        <dbReference type="ARBA" id="ARBA00022801"/>
    </source>
</evidence>
<dbReference type="InterPro" id="IPR036380">
    <property type="entry name" value="Isochorismatase-like_sf"/>
</dbReference>
<sequence>MTSTTLRELGGSDQTPADLADATVILVDYQNTYTRGVMELDGWEPALDAAADVLARARAAGSTVIHVQHDGGTGSPYDLGTELGQIHPRVAPAPGEAVVTKTAPDSFRGTELGDLVDAAGHTDVVVVGFMTHMCVAFTSQGAALRGNRPTVVAQACATRPLATAVAPVSAEQLHHAALATVADAYGVVVATADDLAGQAQGA</sequence>
<dbReference type="InterPro" id="IPR000868">
    <property type="entry name" value="Isochorismatase-like_dom"/>
</dbReference>
<reference evidence="3 4" key="1">
    <citation type="submission" date="2022-02" db="EMBL/GenBank/DDBJ databases">
        <title>The car tank lid bacteriome: a reservoir of bacteria with potential in bioremediation of fuel.</title>
        <authorList>
            <person name="Vidal-Verdu A."/>
            <person name="Gomez-Martinez D."/>
            <person name="Latorre-Perez A."/>
            <person name="Pereto J."/>
            <person name="Porcar M."/>
        </authorList>
    </citation>
    <scope>NUCLEOTIDE SEQUENCE [LARGE SCALE GENOMIC DNA]</scope>
    <source>
        <strain evidence="3 4">4D.3</strain>
    </source>
</reference>
<gene>
    <name evidence="3" type="ORF">M1843_05120</name>
</gene>
<dbReference type="EMBL" id="JALQCY010000002">
    <property type="protein sequence ID" value="MCK9793127.1"/>
    <property type="molecule type" value="Genomic_DNA"/>
</dbReference>
<accession>A0ABT0J0V7</accession>
<name>A0ABT0J0V7_9MICO</name>
<dbReference type="SUPFAM" id="SSF52499">
    <property type="entry name" value="Isochorismatase-like hydrolases"/>
    <property type="match status" value="1"/>
</dbReference>
<dbReference type="CDD" id="cd01014">
    <property type="entry name" value="nicotinamidase_related"/>
    <property type="match status" value="1"/>
</dbReference>